<evidence type="ECO:0000256" key="1">
    <source>
        <dbReference type="ARBA" id="ARBA00023015"/>
    </source>
</evidence>
<keyword evidence="1" id="KW-0805">Transcription regulation</keyword>
<dbReference type="OrthoDB" id="742238at2"/>
<dbReference type="PANTHER" id="PTHR38445:SF10">
    <property type="entry name" value="GNTR-FAMILY TRANSCRIPTIONAL REGULATOR"/>
    <property type="match status" value="1"/>
</dbReference>
<keyword evidence="3" id="KW-0804">Transcription</keyword>
<evidence type="ECO:0000256" key="2">
    <source>
        <dbReference type="ARBA" id="ARBA00023125"/>
    </source>
</evidence>
<organism evidence="5 6">
    <name type="scientific">Polaribacter porphyrae</name>
    <dbReference type="NCBI Taxonomy" id="1137780"/>
    <lineage>
        <taxon>Bacteria</taxon>
        <taxon>Pseudomonadati</taxon>
        <taxon>Bacteroidota</taxon>
        <taxon>Flavobacteriia</taxon>
        <taxon>Flavobacteriales</taxon>
        <taxon>Flavobacteriaceae</taxon>
    </lineage>
</organism>
<protein>
    <submittedName>
        <fullName evidence="5">Transcriptional regulator</fullName>
    </submittedName>
</protein>
<dbReference type="CDD" id="cd07377">
    <property type="entry name" value="WHTH_GntR"/>
    <property type="match status" value="1"/>
</dbReference>
<comment type="caution">
    <text evidence="5">The sequence shown here is derived from an EMBL/GenBank/DDBJ whole genome shotgun (WGS) entry which is preliminary data.</text>
</comment>
<evidence type="ECO:0000256" key="3">
    <source>
        <dbReference type="ARBA" id="ARBA00023163"/>
    </source>
</evidence>
<dbReference type="GO" id="GO:0003677">
    <property type="term" value="F:DNA binding"/>
    <property type="evidence" value="ECO:0007669"/>
    <property type="project" value="UniProtKB-KW"/>
</dbReference>
<gene>
    <name evidence="5" type="ORF">BTO18_09490</name>
</gene>
<dbReference type="InterPro" id="IPR046335">
    <property type="entry name" value="LacI/GalR-like_sensor"/>
</dbReference>
<dbReference type="Gene3D" id="1.10.10.10">
    <property type="entry name" value="Winged helix-like DNA-binding domain superfamily/Winged helix DNA-binding domain"/>
    <property type="match status" value="1"/>
</dbReference>
<reference evidence="5 6" key="1">
    <citation type="submission" date="2016-12" db="EMBL/GenBank/DDBJ databases">
        <title>Trade-off between light-utilization and light-protection in marine flavobacteria.</title>
        <authorList>
            <person name="Kumagai Y."/>
            <person name="Yoshizawa S."/>
            <person name="Kogure K."/>
            <person name="Iwasaki W."/>
        </authorList>
    </citation>
    <scope>NUCLEOTIDE SEQUENCE [LARGE SCALE GENOMIC DNA]</scope>
    <source>
        <strain evidence="5 6">NBRC 108759</strain>
    </source>
</reference>
<dbReference type="PANTHER" id="PTHR38445">
    <property type="entry name" value="HTH-TYPE TRANSCRIPTIONAL REPRESSOR YTRA"/>
    <property type="match status" value="1"/>
</dbReference>
<dbReference type="InterPro" id="IPR036390">
    <property type="entry name" value="WH_DNA-bd_sf"/>
</dbReference>
<dbReference type="Pfam" id="PF13377">
    <property type="entry name" value="Peripla_BP_3"/>
    <property type="match status" value="1"/>
</dbReference>
<keyword evidence="6" id="KW-1185">Reference proteome</keyword>
<dbReference type="AlphaFoldDB" id="A0A2S7WTP1"/>
<evidence type="ECO:0000313" key="6">
    <source>
        <dbReference type="Proteomes" id="UP000238882"/>
    </source>
</evidence>
<evidence type="ECO:0000313" key="5">
    <source>
        <dbReference type="EMBL" id="PQJ80967.1"/>
    </source>
</evidence>
<dbReference type="SUPFAM" id="SSF46785">
    <property type="entry name" value="Winged helix' DNA-binding domain"/>
    <property type="match status" value="1"/>
</dbReference>
<dbReference type="Pfam" id="PF00392">
    <property type="entry name" value="GntR"/>
    <property type="match status" value="1"/>
</dbReference>
<feature type="domain" description="HTH gntR-type" evidence="4">
    <location>
        <begin position="17"/>
        <end position="85"/>
    </location>
</feature>
<sequence length="337" mass="38664">MYICIVKITIHKNNTHIPKYKQIINLIEKAIKKGELKKGDKLPSLNNIKDTNSLSRDTVLTAFNELKNRGIIHSVVGKGYFVTTEDINVKQKIFLLFDELNSFKEDLYNSFLQNLGDNIQVDIFFHHFNNDIFDKLINDNIGNYSYYVIMPANLNGTEKSIQNLPEDKVYILDQIHKGLSKYPAIYQNFEKDITEGLASILIKIVNYEKLILVFSDKKQPQGFLKGFRGFCSKYHVSSEIIESLNHRIPKKGEIYIVLDDKNLIRIIKKIKEANLILANDIGIISVNDTILKEVVADGITTISTDFNLMGKRLAEMILNNEQIKIENPSQLILRKSI</sequence>
<dbReference type="Proteomes" id="UP000238882">
    <property type="component" value="Unassembled WGS sequence"/>
</dbReference>
<dbReference type="Gene3D" id="3.40.50.2300">
    <property type="match status" value="2"/>
</dbReference>
<keyword evidence="2" id="KW-0238">DNA-binding</keyword>
<dbReference type="InterPro" id="IPR000524">
    <property type="entry name" value="Tscrpt_reg_HTH_GntR"/>
</dbReference>
<dbReference type="SMART" id="SM00345">
    <property type="entry name" value="HTH_GNTR"/>
    <property type="match status" value="1"/>
</dbReference>
<proteinExistence type="predicted"/>
<dbReference type="InterPro" id="IPR028082">
    <property type="entry name" value="Peripla_BP_I"/>
</dbReference>
<dbReference type="SUPFAM" id="SSF53822">
    <property type="entry name" value="Periplasmic binding protein-like I"/>
    <property type="match status" value="1"/>
</dbReference>
<dbReference type="PROSITE" id="PS50949">
    <property type="entry name" value="HTH_GNTR"/>
    <property type="match status" value="1"/>
</dbReference>
<accession>A0A2S7WTP1</accession>
<dbReference type="InterPro" id="IPR036388">
    <property type="entry name" value="WH-like_DNA-bd_sf"/>
</dbReference>
<dbReference type="EMBL" id="MSCN01000001">
    <property type="protein sequence ID" value="PQJ80967.1"/>
    <property type="molecule type" value="Genomic_DNA"/>
</dbReference>
<dbReference type="GO" id="GO:0003700">
    <property type="term" value="F:DNA-binding transcription factor activity"/>
    <property type="evidence" value="ECO:0007669"/>
    <property type="project" value="InterPro"/>
</dbReference>
<name>A0A2S7WTP1_9FLAO</name>
<evidence type="ECO:0000259" key="4">
    <source>
        <dbReference type="PROSITE" id="PS50949"/>
    </source>
</evidence>